<evidence type="ECO:0000313" key="2">
    <source>
        <dbReference type="WBParaSite" id="Pan_g16990.t1"/>
    </source>
</evidence>
<evidence type="ECO:0000313" key="1">
    <source>
        <dbReference type="Proteomes" id="UP000492821"/>
    </source>
</evidence>
<name>A0A7E4V5Y1_PANRE</name>
<sequence>MCTHRRSQGWYTKEGCGKAVLVDQFACRPRLKTRQLTSNHGLIKDVSSEWRFLFVANTTVTLHSLFGFPFKAPCRLQSSSMQVEREIC</sequence>
<dbReference type="WBParaSite" id="Pan_g16990.t1">
    <property type="protein sequence ID" value="Pan_g16990.t1"/>
    <property type="gene ID" value="Pan_g16990"/>
</dbReference>
<organism evidence="1 2">
    <name type="scientific">Panagrellus redivivus</name>
    <name type="common">Microworm</name>
    <dbReference type="NCBI Taxonomy" id="6233"/>
    <lineage>
        <taxon>Eukaryota</taxon>
        <taxon>Metazoa</taxon>
        <taxon>Ecdysozoa</taxon>
        <taxon>Nematoda</taxon>
        <taxon>Chromadorea</taxon>
        <taxon>Rhabditida</taxon>
        <taxon>Tylenchina</taxon>
        <taxon>Panagrolaimomorpha</taxon>
        <taxon>Panagrolaimoidea</taxon>
        <taxon>Panagrolaimidae</taxon>
        <taxon>Panagrellus</taxon>
    </lineage>
</organism>
<proteinExistence type="predicted"/>
<reference evidence="1" key="1">
    <citation type="journal article" date="2013" name="Genetics">
        <title>The draft genome and transcriptome of Panagrellus redivivus are shaped by the harsh demands of a free-living lifestyle.</title>
        <authorList>
            <person name="Srinivasan J."/>
            <person name="Dillman A.R."/>
            <person name="Macchietto M.G."/>
            <person name="Heikkinen L."/>
            <person name="Lakso M."/>
            <person name="Fracchia K.M."/>
            <person name="Antoshechkin I."/>
            <person name="Mortazavi A."/>
            <person name="Wong G."/>
            <person name="Sternberg P.W."/>
        </authorList>
    </citation>
    <scope>NUCLEOTIDE SEQUENCE [LARGE SCALE GENOMIC DNA]</scope>
    <source>
        <strain evidence="1">MT8872</strain>
    </source>
</reference>
<accession>A0A7E4V5Y1</accession>
<dbReference type="AlphaFoldDB" id="A0A7E4V5Y1"/>
<reference evidence="2" key="2">
    <citation type="submission" date="2020-10" db="UniProtKB">
        <authorList>
            <consortium name="WormBaseParasite"/>
        </authorList>
    </citation>
    <scope>IDENTIFICATION</scope>
</reference>
<keyword evidence="1" id="KW-1185">Reference proteome</keyword>
<dbReference type="Proteomes" id="UP000492821">
    <property type="component" value="Unassembled WGS sequence"/>
</dbReference>
<protein>
    <submittedName>
        <fullName evidence="2">Uncharacterized protein</fullName>
    </submittedName>
</protein>